<feature type="region of interest" description="Disordered" evidence="3">
    <location>
        <begin position="167"/>
        <end position="189"/>
    </location>
</feature>
<keyword evidence="2" id="KW-0378">Hydrolase</keyword>
<dbReference type="InterPro" id="IPR013103">
    <property type="entry name" value="RVT_2"/>
</dbReference>
<feature type="compositionally biased region" description="Basic and acidic residues" evidence="3">
    <location>
        <begin position="939"/>
        <end position="950"/>
    </location>
</feature>
<dbReference type="InterPro" id="IPR036397">
    <property type="entry name" value="RNaseH_sf"/>
</dbReference>
<feature type="region of interest" description="Disordered" evidence="3">
    <location>
        <begin position="1043"/>
        <end position="1068"/>
    </location>
</feature>
<feature type="region of interest" description="Disordered" evidence="3">
    <location>
        <begin position="869"/>
        <end position="991"/>
    </location>
</feature>
<protein>
    <submittedName>
        <fullName evidence="5">Retrovirus-related Pol polyprotein from transposon TNT 1-94</fullName>
    </submittedName>
</protein>
<dbReference type="EMBL" id="BKCJ010003944">
    <property type="protein sequence ID" value="GEU58098.1"/>
    <property type="molecule type" value="Genomic_DNA"/>
</dbReference>
<dbReference type="GO" id="GO:0046872">
    <property type="term" value="F:metal ion binding"/>
    <property type="evidence" value="ECO:0007669"/>
    <property type="project" value="UniProtKB-KW"/>
</dbReference>
<feature type="compositionally biased region" description="Acidic residues" evidence="3">
    <location>
        <begin position="974"/>
        <end position="991"/>
    </location>
</feature>
<evidence type="ECO:0000256" key="3">
    <source>
        <dbReference type="SAM" id="MobiDB-lite"/>
    </source>
</evidence>
<feature type="compositionally biased region" description="Polar residues" evidence="3">
    <location>
        <begin position="403"/>
        <end position="431"/>
    </location>
</feature>
<feature type="compositionally biased region" description="Basic and acidic residues" evidence="3">
    <location>
        <begin position="1224"/>
        <end position="1239"/>
    </location>
</feature>
<dbReference type="Pfam" id="PF07727">
    <property type="entry name" value="RVT_2"/>
    <property type="match status" value="2"/>
</dbReference>
<feature type="region of interest" description="Disordered" evidence="3">
    <location>
        <begin position="399"/>
        <end position="432"/>
    </location>
</feature>
<keyword evidence="1" id="KW-0479">Metal-binding</keyword>
<dbReference type="Gene3D" id="3.30.420.10">
    <property type="entry name" value="Ribonuclease H-like superfamily/Ribonuclease H"/>
    <property type="match status" value="1"/>
</dbReference>
<proteinExistence type="predicted"/>
<feature type="compositionally biased region" description="Polar residues" evidence="3">
    <location>
        <begin position="169"/>
        <end position="179"/>
    </location>
</feature>
<accession>A0A6L2L8P4</accession>
<organism evidence="5">
    <name type="scientific">Tanacetum cinerariifolium</name>
    <name type="common">Dalmatian daisy</name>
    <name type="synonym">Chrysanthemum cinerariifolium</name>
    <dbReference type="NCBI Taxonomy" id="118510"/>
    <lineage>
        <taxon>Eukaryota</taxon>
        <taxon>Viridiplantae</taxon>
        <taxon>Streptophyta</taxon>
        <taxon>Embryophyta</taxon>
        <taxon>Tracheophyta</taxon>
        <taxon>Spermatophyta</taxon>
        <taxon>Magnoliopsida</taxon>
        <taxon>eudicotyledons</taxon>
        <taxon>Gunneridae</taxon>
        <taxon>Pentapetalae</taxon>
        <taxon>asterids</taxon>
        <taxon>campanulids</taxon>
        <taxon>Asterales</taxon>
        <taxon>Asteraceae</taxon>
        <taxon>Asteroideae</taxon>
        <taxon>Anthemideae</taxon>
        <taxon>Anthemidinae</taxon>
        <taxon>Tanacetum</taxon>
    </lineage>
</organism>
<dbReference type="InterPro" id="IPR012337">
    <property type="entry name" value="RNaseH-like_sf"/>
</dbReference>
<feature type="region of interest" description="Disordered" evidence="3">
    <location>
        <begin position="1199"/>
        <end position="1253"/>
    </location>
</feature>
<feature type="domain" description="Integrase catalytic" evidence="4">
    <location>
        <begin position="12"/>
        <end position="102"/>
    </location>
</feature>
<reference evidence="5" key="1">
    <citation type="journal article" date="2019" name="Sci. Rep.">
        <title>Draft genome of Tanacetum cinerariifolium, the natural source of mosquito coil.</title>
        <authorList>
            <person name="Yamashiro T."/>
            <person name="Shiraishi A."/>
            <person name="Satake H."/>
            <person name="Nakayama K."/>
        </authorList>
    </citation>
    <scope>NUCLEOTIDE SEQUENCE</scope>
</reference>
<feature type="compositionally biased region" description="Polar residues" evidence="3">
    <location>
        <begin position="1240"/>
        <end position="1253"/>
    </location>
</feature>
<dbReference type="GO" id="GO:0016787">
    <property type="term" value="F:hydrolase activity"/>
    <property type="evidence" value="ECO:0007669"/>
    <property type="project" value="UniProtKB-KW"/>
</dbReference>
<dbReference type="InterPro" id="IPR043502">
    <property type="entry name" value="DNA/RNA_pol_sf"/>
</dbReference>
<name>A0A6L2L8P4_TANCI</name>
<feature type="compositionally biased region" description="Acidic residues" evidence="3">
    <location>
        <begin position="912"/>
        <end position="938"/>
    </location>
</feature>
<dbReference type="PROSITE" id="PS50994">
    <property type="entry name" value="INTEGRASE"/>
    <property type="match status" value="1"/>
</dbReference>
<comment type="caution">
    <text evidence="5">The sequence shown here is derived from an EMBL/GenBank/DDBJ whole genome shotgun (WGS) entry which is preliminary data.</text>
</comment>
<dbReference type="InterPro" id="IPR001584">
    <property type="entry name" value="Integrase_cat-core"/>
</dbReference>
<dbReference type="SUPFAM" id="SSF56672">
    <property type="entry name" value="DNA/RNA polymerases"/>
    <property type="match status" value="1"/>
</dbReference>
<evidence type="ECO:0000259" key="4">
    <source>
        <dbReference type="PROSITE" id="PS50994"/>
    </source>
</evidence>
<evidence type="ECO:0000256" key="1">
    <source>
        <dbReference type="ARBA" id="ARBA00022723"/>
    </source>
</evidence>
<dbReference type="InterPro" id="IPR039537">
    <property type="entry name" value="Retrotran_Ty1/copia-like"/>
</dbReference>
<sequence>MSHTLSCIYIYGTEFVNQTLREYYETVDISHETSVARSPQQNGVVERRNRTLIEGARTMLIYAKARLFLWAEAVATACYTQNCSIIPLRHGKTPYELLHNKPPDLSFLHVFGTLCYPTYDSENLGKSDWDILFQPLFDELLTPPPSVDPPAPEVIALIAEVVAPEHAASTGSPSSTTVDQDAPSPIEPKNYKDALTQACWIKAMQEELYEFKRLEVWKLVSRPDKVMVITLKWIYKVKLDELGGILKNKARLVARGYRQEEGIDFEESFAPVARLDAIRIFLAYAAHMNMIIYQMDAKPTKKHLHAIKRIFKYLRGTVNRGLWYPKDSSISLTPYADADHASCQDTRRSTSGSMKLSGDRLDILFQPLFDELLNPPPIVNLPAHEVIAPIAEVVAQEPAVSAGSPSSTTVSQDAPSPSNSQTSPETQSPVISNDVEEENHELDVAHMNNDPFFGISTLENISEASSSSDVIPTVVYTAAPNSEHVQTWTKDHPLDNIIGELERPIYKVKLNELGGILKNKARLAARGYRQEVGIDFEESFALVSRLDAIRIFLAFTAHMNMIVYQMDVKTAFLNGILREEVYVSQPDGFVDKDNPNHVYKLKKVLYGLKQAPRACPRGIFLNQSKYALESLKKYGMESSDLVDTPMLEESKLNEDPQGKFIDSTHYHGMVGTFMYLTASRPDLTFVKALDDALVAPEDRLEFRKYNMRLKIDIKPEEATFQVVLDVLDLTPFYKAFLITVEVPAIYMQEFYATATVHKSSIRFMINEKKFSLDVEVEKKEVKKTNKMSYPKFTKIIIDYFMLRDQSISRRNKMFWHTTRDDTILTTMRCVSRDEKSQVYGTILPKELTNQTMLESQAYKTYYAHATREKAQKSDGVDNQLKVPDEQQQKVSGTNEGASVRLEVPNVPKFDSENDEESWTFSQDEDDADEETDVNDDSEETKSDNDGDDLTHTSLSTYKVDDEDEEEEKKKNKEGDDENMEGEQEQDEEDDMYRDVNINLDRSDVEMTNAQANQDMEDTHVTLTPVPPSGSLVNVPVSVAAETPSSDTTISQPPIPNIQPLQQTPGSTTTTTIPTITLPDIPNFASLLQFDQRVFALETEMSEFRKTNQFSEAISSIMGIVDNYLASKMKEAVDVDSTMKTIIKEQVQAQVFKIMPKIEKYVTESLEAEVLKNLYNTLVESYNSDKDIITSYGDVVTLERGRDDQDKDEDPFTGSNRGLKKRRSGKEAESSKELTHKESKSTSSLKGASRSQSNSLGKSAYAEFYGQKVDYLEEHSHQEFNTEDDDVIPVQETLKDASSNNDLEYLKGGSSSQNYTTSITKTKAADYGQVKDSMDMLPTWNPQYDVYSMRMIIALTSLKIMEWIKMDYLPKRRWSKQDKQRARVMINAIDKMLGDRRLIRNLEKFIGGRPYEGDLWLLEMTI</sequence>
<dbReference type="GO" id="GO:0003676">
    <property type="term" value="F:nucleic acid binding"/>
    <property type="evidence" value="ECO:0007669"/>
    <property type="project" value="InterPro"/>
</dbReference>
<feature type="compositionally biased region" description="Low complexity" evidence="3">
    <location>
        <begin position="1047"/>
        <end position="1068"/>
    </location>
</feature>
<evidence type="ECO:0000313" key="5">
    <source>
        <dbReference type="EMBL" id="GEU58098.1"/>
    </source>
</evidence>
<dbReference type="PANTHER" id="PTHR42648:SF32">
    <property type="entry name" value="RIBONUCLEASE H-LIKE DOMAIN, GAG-PRE-INTEGRASE DOMAIN PROTEIN-RELATED"/>
    <property type="match status" value="1"/>
</dbReference>
<gene>
    <name evidence="5" type="ORF">Tci_030076</name>
</gene>
<evidence type="ECO:0000256" key="2">
    <source>
        <dbReference type="ARBA" id="ARBA00022801"/>
    </source>
</evidence>
<dbReference type="SUPFAM" id="SSF53098">
    <property type="entry name" value="Ribonuclease H-like"/>
    <property type="match status" value="1"/>
</dbReference>
<dbReference type="PANTHER" id="PTHR42648">
    <property type="entry name" value="TRANSPOSASE, PUTATIVE-RELATED"/>
    <property type="match status" value="1"/>
</dbReference>
<dbReference type="GO" id="GO:0015074">
    <property type="term" value="P:DNA integration"/>
    <property type="evidence" value="ECO:0007669"/>
    <property type="project" value="InterPro"/>
</dbReference>